<evidence type="ECO:0000256" key="1">
    <source>
        <dbReference type="SAM" id="SignalP"/>
    </source>
</evidence>
<dbReference type="EMBL" id="CAJOBZ010000035">
    <property type="protein sequence ID" value="CAF4899273.1"/>
    <property type="molecule type" value="Genomic_DNA"/>
</dbReference>
<dbReference type="OrthoDB" id="6512861at2759"/>
<dbReference type="Proteomes" id="UP000663880">
    <property type="component" value="Unassembled WGS sequence"/>
</dbReference>
<name>A0A821V132_9NEOP</name>
<feature type="signal peptide" evidence="1">
    <location>
        <begin position="1"/>
        <end position="20"/>
    </location>
</feature>
<keyword evidence="3" id="KW-1185">Reference proteome</keyword>
<evidence type="ECO:0000313" key="3">
    <source>
        <dbReference type="Proteomes" id="UP000663880"/>
    </source>
</evidence>
<dbReference type="PANTHER" id="PTHR20997">
    <property type="entry name" value="EG:BACR42I17.2 PROTEIN-RELATED"/>
    <property type="match status" value="1"/>
</dbReference>
<dbReference type="PANTHER" id="PTHR20997:SF2">
    <property type="entry name" value="EG:BACR42I17.2 PROTEIN-RELATED"/>
    <property type="match status" value="1"/>
</dbReference>
<feature type="chain" id="PRO_5032518910" evidence="1">
    <location>
        <begin position="21"/>
        <end position="232"/>
    </location>
</feature>
<accession>A0A821V132</accession>
<comment type="caution">
    <text evidence="2">The sequence shown here is derived from an EMBL/GenBank/DDBJ whole genome shotgun (WGS) entry which is preliminary data.</text>
</comment>
<dbReference type="AlphaFoldDB" id="A0A821V132"/>
<proteinExistence type="predicted"/>
<protein>
    <submittedName>
        <fullName evidence="2">Uncharacterized protein</fullName>
    </submittedName>
</protein>
<keyword evidence="1" id="KW-0732">Signal</keyword>
<sequence length="232" mass="26087">MNTIMTKVLIVAFLAVATLGYKVDKTSDAEKFKLGIRALCKSNNAEEEATQAVAAFESFYNYFATFATDAFAYEFWEAKNKGELNKFFNKYCSKAQEIKTGISTFFGGLYPCLHSTVRNDVTADNAATAEFIDYFCHNDGERPIAFLTEGGSDYLKKNSGYVSDCVTEKRKNITENDNPFDVYRFCGRVVDVFSCALKILEESPLKNAINQGQSLVTFFTKHTFCKDRVKTV</sequence>
<organism evidence="2 3">
    <name type="scientific">Pieris macdunnoughi</name>
    <dbReference type="NCBI Taxonomy" id="345717"/>
    <lineage>
        <taxon>Eukaryota</taxon>
        <taxon>Metazoa</taxon>
        <taxon>Ecdysozoa</taxon>
        <taxon>Arthropoda</taxon>
        <taxon>Hexapoda</taxon>
        <taxon>Insecta</taxon>
        <taxon>Pterygota</taxon>
        <taxon>Neoptera</taxon>
        <taxon>Endopterygota</taxon>
        <taxon>Lepidoptera</taxon>
        <taxon>Glossata</taxon>
        <taxon>Ditrysia</taxon>
        <taxon>Papilionoidea</taxon>
        <taxon>Pieridae</taxon>
        <taxon>Pierinae</taxon>
        <taxon>Pieris</taxon>
    </lineage>
</organism>
<dbReference type="InterPro" id="IPR009832">
    <property type="entry name" value="DUF1397"/>
</dbReference>
<reference evidence="2" key="1">
    <citation type="submission" date="2021-02" db="EMBL/GenBank/DDBJ databases">
        <authorList>
            <person name="Steward A R."/>
        </authorList>
    </citation>
    <scope>NUCLEOTIDE SEQUENCE</scope>
</reference>
<dbReference type="Pfam" id="PF07165">
    <property type="entry name" value="DUF1397"/>
    <property type="match status" value="1"/>
</dbReference>
<evidence type="ECO:0000313" key="2">
    <source>
        <dbReference type="EMBL" id="CAF4899273.1"/>
    </source>
</evidence>
<gene>
    <name evidence="2" type="ORF">PMACD_LOCUS11145</name>
</gene>